<dbReference type="PANTHER" id="PTHR32089">
    <property type="entry name" value="METHYL-ACCEPTING CHEMOTAXIS PROTEIN MCPB"/>
    <property type="match status" value="1"/>
</dbReference>
<feature type="transmembrane region" description="Helical" evidence="12">
    <location>
        <begin position="12"/>
        <end position="31"/>
    </location>
</feature>
<dbReference type="CDD" id="cd19411">
    <property type="entry name" value="MCP2201-like_sensor"/>
    <property type="match status" value="1"/>
</dbReference>
<dbReference type="PANTHER" id="PTHR32089:SF120">
    <property type="entry name" value="METHYL-ACCEPTING CHEMOTAXIS PROTEIN TLPQ"/>
    <property type="match status" value="1"/>
</dbReference>
<dbReference type="SMART" id="SM00283">
    <property type="entry name" value="MA"/>
    <property type="match status" value="1"/>
</dbReference>
<dbReference type="CDD" id="cd11386">
    <property type="entry name" value="MCP_signal"/>
    <property type="match status" value="1"/>
</dbReference>
<dbReference type="SUPFAM" id="SSF58104">
    <property type="entry name" value="Methyl-accepting chemotaxis protein (MCP) signaling domain"/>
    <property type="match status" value="1"/>
</dbReference>
<dbReference type="CDD" id="cd06225">
    <property type="entry name" value="HAMP"/>
    <property type="match status" value="1"/>
</dbReference>
<evidence type="ECO:0000259" key="13">
    <source>
        <dbReference type="PROSITE" id="PS50111"/>
    </source>
</evidence>
<comment type="similarity">
    <text evidence="9">Belongs to the methyl-accepting chemotaxis (MCP) protein family.</text>
</comment>
<keyword evidence="16" id="KW-1185">Reference proteome</keyword>
<dbReference type="PROSITE" id="PS50885">
    <property type="entry name" value="HAMP"/>
    <property type="match status" value="1"/>
</dbReference>
<dbReference type="PROSITE" id="PS50111">
    <property type="entry name" value="CHEMOTAXIS_TRANSDUC_2"/>
    <property type="match status" value="1"/>
</dbReference>
<accession>A0ABY9F9X7</accession>
<dbReference type="Pfam" id="PF00015">
    <property type="entry name" value="MCPsignal"/>
    <property type="match status" value="1"/>
</dbReference>
<feature type="compositionally biased region" description="Polar residues" evidence="11">
    <location>
        <begin position="319"/>
        <end position="338"/>
    </location>
</feature>
<evidence type="ECO:0000259" key="14">
    <source>
        <dbReference type="PROSITE" id="PS50885"/>
    </source>
</evidence>
<feature type="transmembrane region" description="Helical" evidence="12">
    <location>
        <begin position="190"/>
        <end position="210"/>
    </location>
</feature>
<evidence type="ECO:0000313" key="15">
    <source>
        <dbReference type="EMBL" id="WLH00419.1"/>
    </source>
</evidence>
<evidence type="ECO:0000256" key="4">
    <source>
        <dbReference type="ARBA" id="ARBA00022500"/>
    </source>
</evidence>
<evidence type="ECO:0000256" key="5">
    <source>
        <dbReference type="ARBA" id="ARBA00022692"/>
    </source>
</evidence>
<feature type="domain" description="HAMP" evidence="14">
    <location>
        <begin position="212"/>
        <end position="264"/>
    </location>
</feature>
<dbReference type="PRINTS" id="PR00260">
    <property type="entry name" value="CHEMTRNSDUCR"/>
</dbReference>
<feature type="domain" description="Methyl-accepting transducer" evidence="13">
    <location>
        <begin position="269"/>
        <end position="505"/>
    </location>
</feature>
<keyword evidence="3" id="KW-0488">Methylation</keyword>
<dbReference type="InterPro" id="IPR004090">
    <property type="entry name" value="Chemotax_Me-accpt_rcpt"/>
</dbReference>
<keyword evidence="5 12" id="KW-0812">Transmembrane</keyword>
<evidence type="ECO:0000256" key="8">
    <source>
        <dbReference type="ARBA" id="ARBA00023224"/>
    </source>
</evidence>
<evidence type="ECO:0000313" key="16">
    <source>
        <dbReference type="Proteomes" id="UP001224838"/>
    </source>
</evidence>
<evidence type="ECO:0000256" key="12">
    <source>
        <dbReference type="SAM" id="Phobius"/>
    </source>
</evidence>
<evidence type="ECO:0000256" key="7">
    <source>
        <dbReference type="ARBA" id="ARBA00023136"/>
    </source>
</evidence>
<dbReference type="Pfam" id="PF00672">
    <property type="entry name" value="HAMP"/>
    <property type="match status" value="1"/>
</dbReference>
<dbReference type="InterPro" id="IPR003660">
    <property type="entry name" value="HAMP_dom"/>
</dbReference>
<evidence type="ECO:0000256" key="11">
    <source>
        <dbReference type="SAM" id="MobiDB-lite"/>
    </source>
</evidence>
<keyword evidence="7 12" id="KW-0472">Membrane</keyword>
<keyword evidence="4" id="KW-0145">Chemotaxis</keyword>
<reference evidence="15 16" key="1">
    <citation type="submission" date="2023-02" db="EMBL/GenBank/DDBJ databases">
        <title>Evolution of Hrp T3SS in non-pathogenic Pseudomonas fluorescens.</title>
        <authorList>
            <person name="Liao K."/>
            <person name="Wei H."/>
            <person name="Gu Y."/>
        </authorList>
    </citation>
    <scope>NUCLEOTIDE SEQUENCE [LARGE SCALE GENOMIC DNA]</scope>
    <source>
        <strain evidence="15 16">FP2034</strain>
    </source>
</reference>
<keyword evidence="8 10" id="KW-0807">Transducer</keyword>
<gene>
    <name evidence="15" type="ORF">PSH92_24185</name>
</gene>
<dbReference type="Gene3D" id="6.10.340.10">
    <property type="match status" value="1"/>
</dbReference>
<dbReference type="Gene3D" id="1.10.287.950">
    <property type="entry name" value="Methyl-accepting chemotaxis protein"/>
    <property type="match status" value="1"/>
</dbReference>
<evidence type="ECO:0000256" key="1">
    <source>
        <dbReference type="ARBA" id="ARBA00004236"/>
    </source>
</evidence>
<keyword evidence="2" id="KW-1003">Cell membrane</keyword>
<feature type="region of interest" description="Disordered" evidence="11">
    <location>
        <begin position="317"/>
        <end position="338"/>
    </location>
</feature>
<evidence type="ECO:0000256" key="6">
    <source>
        <dbReference type="ARBA" id="ARBA00022989"/>
    </source>
</evidence>
<dbReference type="EMBL" id="CP117451">
    <property type="protein sequence ID" value="WLH00419.1"/>
    <property type="molecule type" value="Genomic_DNA"/>
</dbReference>
<evidence type="ECO:0000256" key="3">
    <source>
        <dbReference type="ARBA" id="ARBA00022481"/>
    </source>
</evidence>
<sequence>MSLRQLNIAPRAALGFALIAVLVALLGVFALGQMSSIRDSEVAVETQWLPSIREGGDIREWMLRIRTISLRMALDQDPKNIPMYRAQMDTRDKELGEKIAAYEKLVVTPEGKALYDQFKQTFAAYRTGIAQSFTLAEQGRRDELIKLLLVDMKTVVDGSGKQLNDLAELFSKQVSVESQKSQEHYANSRMIVSLFIVLAALATVALAMLLTRSIVKPLGEALNAAESVARGDLTRPIETHGNDEVSRLLKALAAMQQNLRETLQGISGSAAQLATAADELNAVTLDSTQSLQQQNNEIEQAATAVTEMTTAVEEVARNAVSTSDATRQSSESASLGQQRVSDTVDAIGALASDVQVTGGLVQSLANQSQDIGKVLDVIRAIAEQTNLLALNAAIEAARAGESGRGFAVVADEVRALAYRTQQSTQEIEQMVQGMRSGATQALDSMQASSSRAASTLAMAERAGDALQTITASVNEIHERNLVIASAAEEQAQVAREVDRNLVNIRDLSVRSASGADQTNASSHELSQLANSLRTMVQRFQV</sequence>
<dbReference type="InterPro" id="IPR047347">
    <property type="entry name" value="YvaQ-like_sensor"/>
</dbReference>
<evidence type="ECO:0000256" key="10">
    <source>
        <dbReference type="PROSITE-ProRule" id="PRU00284"/>
    </source>
</evidence>
<keyword evidence="6 12" id="KW-1133">Transmembrane helix</keyword>
<name>A0ABY9F9X7_9PSED</name>
<comment type="subcellular location">
    <subcellularLocation>
        <location evidence="1">Cell membrane</location>
    </subcellularLocation>
</comment>
<dbReference type="Pfam" id="PF12729">
    <property type="entry name" value="4HB_MCP_1"/>
    <property type="match status" value="1"/>
</dbReference>
<dbReference type="RefSeq" id="WP_305468540.1">
    <property type="nucleotide sequence ID" value="NZ_CP117451.1"/>
</dbReference>
<evidence type="ECO:0000256" key="2">
    <source>
        <dbReference type="ARBA" id="ARBA00022475"/>
    </source>
</evidence>
<evidence type="ECO:0000256" key="9">
    <source>
        <dbReference type="ARBA" id="ARBA00029447"/>
    </source>
</evidence>
<proteinExistence type="inferred from homology"/>
<protein>
    <submittedName>
        <fullName evidence="15">Methyl-accepting chemotaxis protein</fullName>
    </submittedName>
</protein>
<dbReference type="InterPro" id="IPR024478">
    <property type="entry name" value="HlyB_4HB_MCP"/>
</dbReference>
<dbReference type="SMART" id="SM00304">
    <property type="entry name" value="HAMP"/>
    <property type="match status" value="2"/>
</dbReference>
<dbReference type="Proteomes" id="UP001224838">
    <property type="component" value="Chromosome"/>
</dbReference>
<organism evidence="15 16">
    <name type="scientific">Pseudomonas beijingensis</name>
    <dbReference type="NCBI Taxonomy" id="2954101"/>
    <lineage>
        <taxon>Bacteria</taxon>
        <taxon>Pseudomonadati</taxon>
        <taxon>Pseudomonadota</taxon>
        <taxon>Gammaproteobacteria</taxon>
        <taxon>Pseudomonadales</taxon>
        <taxon>Pseudomonadaceae</taxon>
        <taxon>Pseudomonas</taxon>
    </lineage>
</organism>
<dbReference type="InterPro" id="IPR004089">
    <property type="entry name" value="MCPsignal_dom"/>
</dbReference>